<dbReference type="InterPro" id="IPR051021">
    <property type="entry name" value="Mito_Ser/Thr_phosphatase"/>
</dbReference>
<dbReference type="InterPro" id="IPR013078">
    <property type="entry name" value="His_Pase_superF_clade-1"/>
</dbReference>
<reference evidence="2 3" key="1">
    <citation type="submission" date="2019-09" db="EMBL/GenBank/DDBJ databases">
        <title>Serinicoccus pratensis sp. nov., isolated from meadow soil.</title>
        <authorList>
            <person name="Zhang W."/>
        </authorList>
    </citation>
    <scope>NUCLEOTIDE SEQUENCE [LARGE SCALE GENOMIC DNA]</scope>
    <source>
        <strain evidence="2 3">W204</strain>
    </source>
</reference>
<dbReference type="InterPro" id="IPR029033">
    <property type="entry name" value="His_PPase_superfam"/>
</dbReference>
<dbReference type="CDD" id="cd07067">
    <property type="entry name" value="HP_PGM_like"/>
    <property type="match status" value="1"/>
</dbReference>
<dbReference type="Gene3D" id="3.40.50.1240">
    <property type="entry name" value="Phosphoglycerate mutase-like"/>
    <property type="match status" value="1"/>
</dbReference>
<accession>A0A5J6V1Y4</accession>
<dbReference type="SMART" id="SM00855">
    <property type="entry name" value="PGAM"/>
    <property type="match status" value="1"/>
</dbReference>
<dbReference type="Proteomes" id="UP000326546">
    <property type="component" value="Chromosome"/>
</dbReference>
<dbReference type="PANTHER" id="PTHR20935">
    <property type="entry name" value="PHOSPHOGLYCERATE MUTASE-RELATED"/>
    <property type="match status" value="1"/>
</dbReference>
<dbReference type="SUPFAM" id="SSF53254">
    <property type="entry name" value="Phosphoglycerate mutase-like"/>
    <property type="match status" value="1"/>
</dbReference>
<dbReference type="RefSeq" id="WP_158060262.1">
    <property type="nucleotide sequence ID" value="NZ_CP044427.1"/>
</dbReference>
<evidence type="ECO:0000256" key="1">
    <source>
        <dbReference type="ARBA" id="ARBA00022801"/>
    </source>
</evidence>
<dbReference type="KEGG" id="serw:FY030_03240"/>
<gene>
    <name evidence="2" type="ORF">FY030_03240</name>
</gene>
<sequence length="176" mass="18867">MSHRLVLVRHAQAVDADPRGDHERVLTAQGRADATELGRWLAQQGLRPHHVLVSTAERAQQTWDALRRALGEDTGGADRVWPERRVYDGGTDGVLAAIREVSDAPEVLWVVGHEPVMSGAAGDLAGPRSAGGLVHQVTRGFPTATAAVLEVPGEWAELHTGESRLLALHTGRAEGH</sequence>
<dbReference type="PANTHER" id="PTHR20935:SF1">
    <property type="entry name" value="SLL1549 PROTEIN"/>
    <property type="match status" value="1"/>
</dbReference>
<dbReference type="AlphaFoldDB" id="A0A5J6V1Y4"/>
<proteinExistence type="predicted"/>
<dbReference type="EMBL" id="CP044427">
    <property type="protein sequence ID" value="QFG67870.1"/>
    <property type="molecule type" value="Genomic_DNA"/>
</dbReference>
<keyword evidence="1" id="KW-0378">Hydrolase</keyword>
<dbReference type="Pfam" id="PF00300">
    <property type="entry name" value="His_Phos_1"/>
    <property type="match status" value="1"/>
</dbReference>
<evidence type="ECO:0000313" key="3">
    <source>
        <dbReference type="Proteomes" id="UP000326546"/>
    </source>
</evidence>
<keyword evidence="3" id="KW-1185">Reference proteome</keyword>
<evidence type="ECO:0000313" key="2">
    <source>
        <dbReference type="EMBL" id="QFG67870.1"/>
    </source>
</evidence>
<dbReference type="OrthoDB" id="9810154at2"/>
<name>A0A5J6V1Y4_9MICO</name>
<protein>
    <submittedName>
        <fullName evidence="2">Histidine phosphatase family protein</fullName>
    </submittedName>
</protein>
<organism evidence="2 3">
    <name type="scientific">Ornithinimicrobium pratense</name>
    <dbReference type="NCBI Taxonomy" id="2593973"/>
    <lineage>
        <taxon>Bacteria</taxon>
        <taxon>Bacillati</taxon>
        <taxon>Actinomycetota</taxon>
        <taxon>Actinomycetes</taxon>
        <taxon>Micrococcales</taxon>
        <taxon>Ornithinimicrobiaceae</taxon>
        <taxon>Ornithinimicrobium</taxon>
    </lineage>
</organism>
<dbReference type="GO" id="GO:0016787">
    <property type="term" value="F:hydrolase activity"/>
    <property type="evidence" value="ECO:0007669"/>
    <property type="project" value="UniProtKB-KW"/>
</dbReference>